<evidence type="ECO:0000259" key="1">
    <source>
        <dbReference type="PROSITE" id="PS50132"/>
    </source>
</evidence>
<dbReference type="InterPro" id="IPR044926">
    <property type="entry name" value="RGS_subdomain_2"/>
</dbReference>
<dbReference type="PANTHER" id="PTHR10845:SF43">
    <property type="entry name" value="REGULATOR OF G-PROTEIN SIGNALING 2"/>
    <property type="match status" value="1"/>
</dbReference>
<reference evidence="2" key="1">
    <citation type="submission" date="2025-08" db="UniProtKB">
        <authorList>
            <consortium name="Ensembl"/>
        </authorList>
    </citation>
    <scope>IDENTIFICATION</scope>
</reference>
<evidence type="ECO:0000313" key="3">
    <source>
        <dbReference type="Proteomes" id="UP000261640"/>
    </source>
</evidence>
<dbReference type="Gene3D" id="1.10.167.10">
    <property type="entry name" value="Regulator of G-protein Signalling 4, domain 2"/>
    <property type="match status" value="1"/>
</dbReference>
<dbReference type="SMART" id="SM00315">
    <property type="entry name" value="RGS"/>
    <property type="match status" value="1"/>
</dbReference>
<dbReference type="InterPro" id="IPR024066">
    <property type="entry name" value="RGS_subdom1/3"/>
</dbReference>
<feature type="domain" description="RGS" evidence="1">
    <location>
        <begin position="52"/>
        <end position="168"/>
    </location>
</feature>
<dbReference type="OrthoDB" id="196547at2759"/>
<sequence>MNGRSWTSQDLQDTKRICNSMKSRIRNIIRTLLPWRKINRQEINKASPLGESLETLLSQKCGQSAFRDFLKSEFCEENLDFWFACQEFKTCDSPEELRWRAAVIYEEFIRAESPREVNLDFLTRDIIKQSLQQPSSSCFAEAQKKIYSLMENGSFLRFIQSEQYKVLFGAVSKQRGHGSPRKALKLKSTGNVITRQHDSKLNTLQNGLGLLNKD</sequence>
<dbReference type="InterPro" id="IPR016137">
    <property type="entry name" value="RGS"/>
</dbReference>
<dbReference type="PRINTS" id="PR01301">
    <property type="entry name" value="RGSPROTEIN"/>
</dbReference>
<dbReference type="FunFam" id="1.10.167.10:FF:000001">
    <property type="entry name" value="Putative regulator of g-protein signaling 12"/>
    <property type="match status" value="1"/>
</dbReference>
<dbReference type="STRING" id="205130.ENSMAMP00000002856"/>
<accession>A0A3Q3L051</accession>
<dbReference type="Pfam" id="PF00615">
    <property type="entry name" value="RGS"/>
    <property type="match status" value="1"/>
</dbReference>
<dbReference type="Proteomes" id="UP000261640">
    <property type="component" value="Unplaced"/>
</dbReference>
<evidence type="ECO:0000313" key="2">
    <source>
        <dbReference type="Ensembl" id="ENSMAMP00000002856.1"/>
    </source>
</evidence>
<organism evidence="2 3">
    <name type="scientific">Mastacembelus armatus</name>
    <name type="common">zig-zag eel</name>
    <dbReference type="NCBI Taxonomy" id="205130"/>
    <lineage>
        <taxon>Eukaryota</taxon>
        <taxon>Metazoa</taxon>
        <taxon>Chordata</taxon>
        <taxon>Craniata</taxon>
        <taxon>Vertebrata</taxon>
        <taxon>Euteleostomi</taxon>
        <taxon>Actinopterygii</taxon>
        <taxon>Neopterygii</taxon>
        <taxon>Teleostei</taxon>
        <taxon>Neoteleostei</taxon>
        <taxon>Acanthomorphata</taxon>
        <taxon>Anabantaria</taxon>
        <taxon>Synbranchiformes</taxon>
        <taxon>Mastacembelidae</taxon>
        <taxon>Mastacembelus</taxon>
    </lineage>
</organism>
<keyword evidence="3" id="KW-1185">Reference proteome</keyword>
<dbReference type="AlphaFoldDB" id="A0A3Q3L051"/>
<dbReference type="PROSITE" id="PS50132">
    <property type="entry name" value="RGS"/>
    <property type="match status" value="1"/>
</dbReference>
<dbReference type="GeneTree" id="ENSGT00940000157937"/>
<protein>
    <submittedName>
        <fullName evidence="2">Regulator of G protein signaling 2</fullName>
    </submittedName>
</protein>
<dbReference type="SUPFAM" id="SSF48097">
    <property type="entry name" value="Regulator of G-protein signaling, RGS"/>
    <property type="match status" value="1"/>
</dbReference>
<dbReference type="InParanoid" id="A0A3Q3L051"/>
<dbReference type="InterPro" id="IPR036305">
    <property type="entry name" value="RGS_sf"/>
</dbReference>
<proteinExistence type="predicted"/>
<dbReference type="PANTHER" id="PTHR10845">
    <property type="entry name" value="REGULATOR OF G PROTEIN SIGNALING"/>
    <property type="match status" value="1"/>
</dbReference>
<dbReference type="Gene3D" id="1.10.196.10">
    <property type="match status" value="1"/>
</dbReference>
<dbReference type="Ensembl" id="ENSMAMT00000002913.2">
    <property type="protein sequence ID" value="ENSMAMP00000002856.1"/>
    <property type="gene ID" value="ENSMAMG00000001994.2"/>
</dbReference>
<name>A0A3Q3L051_9TELE</name>
<reference evidence="2" key="2">
    <citation type="submission" date="2025-09" db="UniProtKB">
        <authorList>
            <consortium name="Ensembl"/>
        </authorList>
    </citation>
    <scope>IDENTIFICATION</scope>
</reference>